<dbReference type="Proteomes" id="UP000015102">
    <property type="component" value="Unassembled WGS sequence"/>
</dbReference>
<reference evidence="1" key="2">
    <citation type="submission" date="2015-06" db="UniProtKB">
        <authorList>
            <consortium name="EnsemblMetazoa"/>
        </authorList>
    </citation>
    <scope>IDENTIFICATION</scope>
</reference>
<reference evidence="2" key="1">
    <citation type="submission" date="2013-02" db="EMBL/GenBank/DDBJ databases">
        <authorList>
            <person name="Hughes D."/>
        </authorList>
    </citation>
    <scope>NUCLEOTIDE SEQUENCE</scope>
    <source>
        <strain>Durham</strain>
        <strain evidence="2">NC isolate 2 -- Noor lab</strain>
    </source>
</reference>
<dbReference type="AlphaFoldDB" id="T1H139"/>
<proteinExistence type="predicted"/>
<sequence>MRASNSLTSNTIHENKSTHILEYADDIDVIGRTRLDVESIFVEIGKRSELRKTYTSPNYNLATCNVGSVQKSSKLHFCLGERAHNKNKRLLLQRIVLPTQSIQNQSTLLVQNSVTEHSFSSRFGPPK</sequence>
<dbReference type="EnsemblMetazoa" id="MESCA009891-RA">
    <property type="protein sequence ID" value="MESCA009891-PA"/>
    <property type="gene ID" value="MESCA009891"/>
</dbReference>
<dbReference type="HOGENOM" id="CLU_1973008_0_0_1"/>
<evidence type="ECO:0000313" key="2">
    <source>
        <dbReference type="Proteomes" id="UP000015102"/>
    </source>
</evidence>
<dbReference type="EMBL" id="CAQQ02061041">
    <property type="status" value="NOT_ANNOTATED_CDS"/>
    <property type="molecule type" value="Genomic_DNA"/>
</dbReference>
<accession>T1H139</accession>
<organism evidence="1 2">
    <name type="scientific">Megaselia scalaris</name>
    <name type="common">Humpbacked fly</name>
    <name type="synonym">Phora scalaris</name>
    <dbReference type="NCBI Taxonomy" id="36166"/>
    <lineage>
        <taxon>Eukaryota</taxon>
        <taxon>Metazoa</taxon>
        <taxon>Ecdysozoa</taxon>
        <taxon>Arthropoda</taxon>
        <taxon>Hexapoda</taxon>
        <taxon>Insecta</taxon>
        <taxon>Pterygota</taxon>
        <taxon>Neoptera</taxon>
        <taxon>Endopterygota</taxon>
        <taxon>Diptera</taxon>
        <taxon>Brachycera</taxon>
        <taxon>Muscomorpha</taxon>
        <taxon>Platypezoidea</taxon>
        <taxon>Phoridae</taxon>
        <taxon>Megaseliini</taxon>
        <taxon>Megaselia</taxon>
    </lineage>
</organism>
<name>T1H139_MEGSC</name>
<keyword evidence="2" id="KW-1185">Reference proteome</keyword>
<protein>
    <submittedName>
        <fullName evidence="1">Uncharacterized protein</fullName>
    </submittedName>
</protein>
<dbReference type="EMBL" id="CAQQ02061040">
    <property type="status" value="NOT_ANNOTATED_CDS"/>
    <property type="molecule type" value="Genomic_DNA"/>
</dbReference>
<evidence type="ECO:0000313" key="1">
    <source>
        <dbReference type="EnsemblMetazoa" id="MESCA009891-PA"/>
    </source>
</evidence>